<dbReference type="NCBIfam" id="NF003013">
    <property type="entry name" value="PRK03846.1"/>
    <property type="match status" value="1"/>
</dbReference>
<sequence length="211" mass="22638">MIAQPDAKYRITHSMHLTHLTHLTPDATHDTGRRPGTIWITGLSGAGKTTLSHALRKRMLAAGHPVLLLDGDEMRAGLNRDLGFSDADRTENIRRAAEVARLANRSGLWVVAAFISPLRSQRQQAREIIGGDAFVEVFLSASFAACAQRDAKGLYARASAGQISQFTGLSAPYEAPLAPDLAIDTEVVGPEQAADLICEVLAARASWTAQA</sequence>
<dbReference type="PANTHER" id="PTHR42700">
    <property type="entry name" value="SULFATE ADENYLYLTRANSFERASE"/>
    <property type="match status" value="1"/>
</dbReference>
<accession>A0A0C4YP31</accession>
<dbReference type="EMBL" id="CP010537">
    <property type="protein sequence ID" value="AJG24250.1"/>
    <property type="molecule type" value="Genomic_DNA"/>
</dbReference>
<dbReference type="GO" id="GO:0004781">
    <property type="term" value="F:sulfate adenylyltransferase (ATP) activity"/>
    <property type="evidence" value="ECO:0007669"/>
    <property type="project" value="TreeGrafter"/>
</dbReference>
<evidence type="ECO:0000256" key="7">
    <source>
        <dbReference type="RuleBase" id="RU004347"/>
    </source>
</evidence>
<evidence type="ECO:0000259" key="8">
    <source>
        <dbReference type="Pfam" id="PF01583"/>
    </source>
</evidence>
<dbReference type="GO" id="GO:0004020">
    <property type="term" value="F:adenylylsulfate kinase activity"/>
    <property type="evidence" value="ECO:0007669"/>
    <property type="project" value="UniProtKB-UniRule"/>
</dbReference>
<evidence type="ECO:0000256" key="5">
    <source>
        <dbReference type="ARBA" id="ARBA00022840"/>
    </source>
</evidence>
<dbReference type="HAMAP" id="MF_00065">
    <property type="entry name" value="Adenylyl_sulf_kinase"/>
    <property type="match status" value="1"/>
</dbReference>
<proteinExistence type="inferred from homology"/>
<dbReference type="PANTHER" id="PTHR42700:SF1">
    <property type="entry name" value="SULFATE ADENYLYLTRANSFERASE"/>
    <property type="match status" value="1"/>
</dbReference>
<dbReference type="GO" id="GO:0005524">
    <property type="term" value="F:ATP binding"/>
    <property type="evidence" value="ECO:0007669"/>
    <property type="project" value="UniProtKB-UniRule"/>
</dbReference>
<dbReference type="InterPro" id="IPR002891">
    <property type="entry name" value="APS"/>
</dbReference>
<evidence type="ECO:0000256" key="4">
    <source>
        <dbReference type="ARBA" id="ARBA00022741"/>
    </source>
</evidence>
<comment type="catalytic activity">
    <reaction evidence="1 6 7">
        <text>adenosine 5'-phosphosulfate + ATP = 3'-phosphoadenylyl sulfate + ADP + H(+)</text>
        <dbReference type="Rhea" id="RHEA:24152"/>
        <dbReference type="ChEBI" id="CHEBI:15378"/>
        <dbReference type="ChEBI" id="CHEBI:30616"/>
        <dbReference type="ChEBI" id="CHEBI:58243"/>
        <dbReference type="ChEBI" id="CHEBI:58339"/>
        <dbReference type="ChEBI" id="CHEBI:456216"/>
        <dbReference type="EC" id="2.7.1.25"/>
    </reaction>
</comment>
<dbReference type="NCBIfam" id="TIGR00455">
    <property type="entry name" value="apsK"/>
    <property type="match status" value="1"/>
</dbReference>
<feature type="binding site" evidence="6">
    <location>
        <begin position="42"/>
        <end position="49"/>
    </location>
    <ligand>
        <name>ATP</name>
        <dbReference type="ChEBI" id="CHEBI:30616"/>
    </ligand>
</feature>
<name>A0A0C4YP31_9BURK</name>
<keyword evidence="6" id="KW-0597">Phosphoprotein</keyword>
<keyword evidence="10" id="KW-1185">Reference proteome</keyword>
<organism evidence="9 10">
    <name type="scientific">Cupriavidus basilensis</name>
    <dbReference type="NCBI Taxonomy" id="68895"/>
    <lineage>
        <taxon>Bacteria</taxon>
        <taxon>Pseudomonadati</taxon>
        <taxon>Pseudomonadota</taxon>
        <taxon>Betaproteobacteria</taxon>
        <taxon>Burkholderiales</taxon>
        <taxon>Burkholderiaceae</taxon>
        <taxon>Cupriavidus</taxon>
    </lineage>
</organism>
<dbReference type="Gene3D" id="3.40.50.300">
    <property type="entry name" value="P-loop containing nucleotide triphosphate hydrolases"/>
    <property type="match status" value="1"/>
</dbReference>
<dbReference type="GO" id="GO:0070814">
    <property type="term" value="P:hydrogen sulfide biosynthetic process"/>
    <property type="evidence" value="ECO:0007669"/>
    <property type="project" value="UniProtKB-UniRule"/>
</dbReference>
<dbReference type="GO" id="GO:0010134">
    <property type="term" value="P:sulfate assimilation via adenylyl sulfate reduction"/>
    <property type="evidence" value="ECO:0007669"/>
    <property type="project" value="TreeGrafter"/>
</dbReference>
<feature type="domain" description="APS kinase" evidence="8">
    <location>
        <begin position="35"/>
        <end position="184"/>
    </location>
</feature>
<dbReference type="InterPro" id="IPR027417">
    <property type="entry name" value="P-loop_NTPase"/>
</dbReference>
<comment type="pathway">
    <text evidence="6 7">Sulfur metabolism; hydrogen sulfide biosynthesis; sulfite from sulfate: step 2/3.</text>
</comment>
<keyword evidence="6 7" id="KW-0418">Kinase</keyword>
<evidence type="ECO:0000256" key="3">
    <source>
        <dbReference type="ARBA" id="ARBA00022679"/>
    </source>
</evidence>
<comment type="function">
    <text evidence="6 7">Catalyzes the synthesis of activated sulfate.</text>
</comment>
<dbReference type="SUPFAM" id="SSF52540">
    <property type="entry name" value="P-loop containing nucleoside triphosphate hydrolases"/>
    <property type="match status" value="1"/>
</dbReference>
<feature type="active site" description="Phosphoserine intermediate" evidence="6">
    <location>
        <position position="116"/>
    </location>
</feature>
<dbReference type="Proteomes" id="UP000031843">
    <property type="component" value="Chromosome secondary"/>
</dbReference>
<dbReference type="UniPathway" id="UPA00140">
    <property type="reaction ID" value="UER00205"/>
</dbReference>
<evidence type="ECO:0000256" key="6">
    <source>
        <dbReference type="HAMAP-Rule" id="MF_00065"/>
    </source>
</evidence>
<dbReference type="InterPro" id="IPR050512">
    <property type="entry name" value="Sulf_AdTrans/APS_kinase"/>
</dbReference>
<dbReference type="STRING" id="68895.RR42_s2668"/>
<keyword evidence="3 6" id="KW-0808">Transferase</keyword>
<dbReference type="GO" id="GO:0005737">
    <property type="term" value="C:cytoplasm"/>
    <property type="evidence" value="ECO:0007669"/>
    <property type="project" value="TreeGrafter"/>
</dbReference>
<comment type="similarity">
    <text evidence="6 7">Belongs to the APS kinase family.</text>
</comment>
<evidence type="ECO:0000256" key="2">
    <source>
        <dbReference type="ARBA" id="ARBA00012121"/>
    </source>
</evidence>
<dbReference type="KEGG" id="cbw:RR42_s2668"/>
<evidence type="ECO:0000313" key="10">
    <source>
        <dbReference type="Proteomes" id="UP000031843"/>
    </source>
</evidence>
<protein>
    <recommendedName>
        <fullName evidence="2 6">Adenylyl-sulfate kinase</fullName>
        <ecNumber evidence="2 6">2.7.1.25</ecNumber>
    </recommendedName>
    <alternativeName>
        <fullName evidence="6">APS kinase</fullName>
    </alternativeName>
    <alternativeName>
        <fullName evidence="6">ATP adenosine-5'-phosphosulfate 3'-phosphotransferase</fullName>
    </alternativeName>
    <alternativeName>
        <fullName evidence="6">Adenosine-5'-phosphosulfate kinase</fullName>
    </alternativeName>
</protein>
<keyword evidence="5 6" id="KW-0067">ATP-binding</keyword>
<keyword evidence="4 6" id="KW-0547">Nucleotide-binding</keyword>
<gene>
    <name evidence="6" type="primary">cysC</name>
    <name evidence="9" type="ORF">RR42_s2668</name>
</gene>
<evidence type="ECO:0000313" key="9">
    <source>
        <dbReference type="EMBL" id="AJG24250.1"/>
    </source>
</evidence>
<dbReference type="GO" id="GO:0019379">
    <property type="term" value="P:sulfate assimilation, phosphoadenylyl sulfate reduction by phosphoadenylyl-sulfate reductase (thioredoxin)"/>
    <property type="evidence" value="ECO:0007669"/>
    <property type="project" value="TreeGrafter"/>
</dbReference>
<dbReference type="InterPro" id="IPR059117">
    <property type="entry name" value="APS_kinase_dom"/>
</dbReference>
<dbReference type="CDD" id="cd02027">
    <property type="entry name" value="APSK"/>
    <property type="match status" value="1"/>
</dbReference>
<dbReference type="EC" id="2.7.1.25" evidence="2 6"/>
<reference evidence="9 10" key="1">
    <citation type="journal article" date="2015" name="Genome Announc.">
        <title>Complete Genome Sequence of Cupriavidus basilensis 4G11, Isolated from the Oak Ridge Field Research Center Site.</title>
        <authorList>
            <person name="Ray J."/>
            <person name="Waters R.J."/>
            <person name="Skerker J.M."/>
            <person name="Kuehl J.V."/>
            <person name="Price M.N."/>
            <person name="Huang J."/>
            <person name="Chakraborty R."/>
            <person name="Arkin A.P."/>
            <person name="Deutschbauer A."/>
        </authorList>
    </citation>
    <scope>NUCLEOTIDE SEQUENCE [LARGE SCALE GENOMIC DNA]</scope>
    <source>
        <strain evidence="9">4G11</strain>
    </source>
</reference>
<evidence type="ECO:0000256" key="1">
    <source>
        <dbReference type="ARBA" id="ARBA00001823"/>
    </source>
</evidence>
<dbReference type="AlphaFoldDB" id="A0A0C4YP31"/>
<dbReference type="Pfam" id="PF01583">
    <property type="entry name" value="APS_kinase"/>
    <property type="match status" value="1"/>
</dbReference>